<name>A0A225V5K9_9STRA</name>
<accession>A0A225V5K9</accession>
<evidence type="ECO:0000313" key="2">
    <source>
        <dbReference type="Proteomes" id="UP000198211"/>
    </source>
</evidence>
<sequence length="51" mass="5665">MTLLYPEAITHHASQGPYAINAHHDICSSSEKALLDHIQRIVSVNTARRVV</sequence>
<comment type="caution">
    <text evidence="1">The sequence shown here is derived from an EMBL/GenBank/DDBJ whole genome shotgun (WGS) entry which is preliminary data.</text>
</comment>
<dbReference type="EMBL" id="NBNE01007353">
    <property type="protein sequence ID" value="OWZ00751.1"/>
    <property type="molecule type" value="Genomic_DNA"/>
</dbReference>
<evidence type="ECO:0000313" key="1">
    <source>
        <dbReference type="EMBL" id="OWZ00751.1"/>
    </source>
</evidence>
<keyword evidence="2" id="KW-1185">Reference proteome</keyword>
<proteinExistence type="predicted"/>
<protein>
    <submittedName>
        <fullName evidence="1">Uncharacterized protein</fullName>
    </submittedName>
</protein>
<dbReference type="Proteomes" id="UP000198211">
    <property type="component" value="Unassembled WGS sequence"/>
</dbReference>
<reference evidence="2" key="1">
    <citation type="submission" date="2017-03" db="EMBL/GenBank/DDBJ databases">
        <title>Phytopthora megakarya and P. palmivora, two closely related causual agents of cacao black pod achieved similar genome size and gene model numbers by different mechanisms.</title>
        <authorList>
            <person name="Ali S."/>
            <person name="Shao J."/>
            <person name="Larry D.J."/>
            <person name="Kronmiller B."/>
            <person name="Shen D."/>
            <person name="Strem M.D."/>
            <person name="Melnick R.L."/>
            <person name="Guiltinan M.J."/>
            <person name="Tyler B.M."/>
            <person name="Meinhardt L.W."/>
            <person name="Bailey B.A."/>
        </authorList>
    </citation>
    <scope>NUCLEOTIDE SEQUENCE [LARGE SCALE GENOMIC DNA]</scope>
    <source>
        <strain evidence="2">zdho120</strain>
    </source>
</reference>
<dbReference type="AlphaFoldDB" id="A0A225V5K9"/>
<organism evidence="1 2">
    <name type="scientific">Phytophthora megakarya</name>
    <dbReference type="NCBI Taxonomy" id="4795"/>
    <lineage>
        <taxon>Eukaryota</taxon>
        <taxon>Sar</taxon>
        <taxon>Stramenopiles</taxon>
        <taxon>Oomycota</taxon>
        <taxon>Peronosporomycetes</taxon>
        <taxon>Peronosporales</taxon>
        <taxon>Peronosporaceae</taxon>
        <taxon>Phytophthora</taxon>
    </lineage>
</organism>
<gene>
    <name evidence="1" type="ORF">PHMEG_00027991</name>
</gene>